<protein>
    <submittedName>
        <fullName evidence="1">Uncharacterized protein</fullName>
    </submittedName>
</protein>
<sequence>MLGRRHSSHVLSGLVLGDPKLPNPERSRWSLLMEPTTISIIVAIISNFDRFFHEPAQKLPAAVAPPPTANKRAKELVSFHV</sequence>
<dbReference type="AlphaFoldDB" id="A0A4Y7J487"/>
<organism evidence="1 2">
    <name type="scientific">Papaver somniferum</name>
    <name type="common">Opium poppy</name>
    <dbReference type="NCBI Taxonomy" id="3469"/>
    <lineage>
        <taxon>Eukaryota</taxon>
        <taxon>Viridiplantae</taxon>
        <taxon>Streptophyta</taxon>
        <taxon>Embryophyta</taxon>
        <taxon>Tracheophyta</taxon>
        <taxon>Spermatophyta</taxon>
        <taxon>Magnoliopsida</taxon>
        <taxon>Ranunculales</taxon>
        <taxon>Papaveraceae</taxon>
        <taxon>Papaveroideae</taxon>
        <taxon>Papaver</taxon>
    </lineage>
</organism>
<keyword evidence="2" id="KW-1185">Reference proteome</keyword>
<name>A0A4Y7J487_PAPSO</name>
<dbReference type="Gramene" id="RZC55627">
    <property type="protein sequence ID" value="RZC55627"/>
    <property type="gene ID" value="C5167_014473"/>
</dbReference>
<reference evidence="1 2" key="1">
    <citation type="journal article" date="2018" name="Science">
        <title>The opium poppy genome and morphinan production.</title>
        <authorList>
            <person name="Guo L."/>
            <person name="Winzer T."/>
            <person name="Yang X."/>
            <person name="Li Y."/>
            <person name="Ning Z."/>
            <person name="He Z."/>
            <person name="Teodor R."/>
            <person name="Lu Y."/>
            <person name="Bowser T.A."/>
            <person name="Graham I.A."/>
            <person name="Ye K."/>
        </authorList>
    </citation>
    <scope>NUCLEOTIDE SEQUENCE [LARGE SCALE GENOMIC DNA]</scope>
    <source>
        <strain evidence="2">cv. HN1</strain>
        <tissue evidence="1">Leaves</tissue>
    </source>
</reference>
<dbReference type="Proteomes" id="UP000316621">
    <property type="component" value="Chromosome 3"/>
</dbReference>
<dbReference type="EMBL" id="CM010717">
    <property type="protein sequence ID" value="RZC55627.1"/>
    <property type="molecule type" value="Genomic_DNA"/>
</dbReference>
<evidence type="ECO:0000313" key="1">
    <source>
        <dbReference type="EMBL" id="RZC55627.1"/>
    </source>
</evidence>
<evidence type="ECO:0000313" key="2">
    <source>
        <dbReference type="Proteomes" id="UP000316621"/>
    </source>
</evidence>
<gene>
    <name evidence="1" type="ORF">C5167_014473</name>
</gene>
<accession>A0A4Y7J487</accession>
<proteinExistence type="predicted"/>